<organism evidence="1 2">
    <name type="scientific">Prorocentrum cordatum</name>
    <dbReference type="NCBI Taxonomy" id="2364126"/>
    <lineage>
        <taxon>Eukaryota</taxon>
        <taxon>Sar</taxon>
        <taxon>Alveolata</taxon>
        <taxon>Dinophyceae</taxon>
        <taxon>Prorocentrales</taxon>
        <taxon>Prorocentraceae</taxon>
        <taxon>Prorocentrum</taxon>
    </lineage>
</organism>
<dbReference type="Proteomes" id="UP001189429">
    <property type="component" value="Unassembled WGS sequence"/>
</dbReference>
<reference evidence="1" key="1">
    <citation type="submission" date="2023-10" db="EMBL/GenBank/DDBJ databases">
        <authorList>
            <person name="Chen Y."/>
            <person name="Shah S."/>
            <person name="Dougan E. K."/>
            <person name="Thang M."/>
            <person name="Chan C."/>
        </authorList>
    </citation>
    <scope>NUCLEOTIDE SEQUENCE [LARGE SCALE GENOMIC DNA]</scope>
</reference>
<comment type="caution">
    <text evidence="1">The sequence shown here is derived from an EMBL/GenBank/DDBJ whole genome shotgun (WGS) entry which is preliminary data.</text>
</comment>
<protein>
    <submittedName>
        <fullName evidence="1">Uncharacterized protein</fullName>
    </submittedName>
</protein>
<name>A0ABN9XQK7_9DINO</name>
<dbReference type="EMBL" id="CAUYUJ010020837">
    <property type="protein sequence ID" value="CAK0900770.1"/>
    <property type="molecule type" value="Genomic_DNA"/>
</dbReference>
<sequence length="325" mass="36287">MSAEQGNALSELRLGDYAYYGWGLRIDDSVGDVGENVTEEEALAEAVEAPRLVRQEVDLRLSMDRYMRTAAMKAGPAASDSRHVQRVHPSVAVPTICPDLLNRYSVRNQALMRSRLPLESDHLVAGCWRKQMKKLRSAVMLMHTQSTTYSMGGYNNSETADNQELRFSMMESIRAHIEWTEEMERLLLGAIGTAIPSSEMRTGAVLASTTIVIDSGLQKLMDHKRKLILSLSRCEALDGTSDLEKLAKEEDVMFLTDHDKAHEGTQAGELTPNEKNDENATTQLSRWGAEDDETWIPCGWKVKKARAAGIDCGKIKKQKNDDTKQ</sequence>
<accession>A0ABN9XQK7</accession>
<evidence type="ECO:0000313" key="2">
    <source>
        <dbReference type="Proteomes" id="UP001189429"/>
    </source>
</evidence>
<gene>
    <name evidence="1" type="ORF">PCOR1329_LOCUS77977</name>
</gene>
<evidence type="ECO:0000313" key="1">
    <source>
        <dbReference type="EMBL" id="CAK0900770.1"/>
    </source>
</evidence>
<proteinExistence type="predicted"/>
<keyword evidence="2" id="KW-1185">Reference proteome</keyword>